<dbReference type="EMBL" id="BMJC01000001">
    <property type="protein sequence ID" value="GGA81069.1"/>
    <property type="molecule type" value="Genomic_DNA"/>
</dbReference>
<dbReference type="GO" id="GO:0043041">
    <property type="term" value="P:amino acid activation for nonribosomal peptide biosynthetic process"/>
    <property type="evidence" value="ECO:0007669"/>
    <property type="project" value="TreeGrafter"/>
</dbReference>
<evidence type="ECO:0000259" key="1">
    <source>
        <dbReference type="Pfam" id="PF00668"/>
    </source>
</evidence>
<dbReference type="GO" id="GO:0009366">
    <property type="term" value="C:enterobactin synthetase complex"/>
    <property type="evidence" value="ECO:0007669"/>
    <property type="project" value="TreeGrafter"/>
</dbReference>
<dbReference type="SUPFAM" id="SSF52777">
    <property type="entry name" value="CoA-dependent acyltransferases"/>
    <property type="match status" value="2"/>
</dbReference>
<gene>
    <name evidence="2" type="ORF">GCM10011511_00040</name>
</gene>
<comment type="caution">
    <text evidence="2">The sequence shown here is derived from an EMBL/GenBank/DDBJ whole genome shotgun (WGS) entry which is preliminary data.</text>
</comment>
<evidence type="ECO:0000313" key="2">
    <source>
        <dbReference type="EMBL" id="GGA81069.1"/>
    </source>
</evidence>
<dbReference type="PANTHER" id="PTHR45527">
    <property type="entry name" value="NONRIBOSOMAL PEPTIDE SYNTHETASE"/>
    <property type="match status" value="1"/>
</dbReference>
<dbReference type="InterPro" id="IPR001242">
    <property type="entry name" value="Condensation_dom"/>
</dbReference>
<dbReference type="GO" id="GO:0009239">
    <property type="term" value="P:enterobactin biosynthetic process"/>
    <property type="evidence" value="ECO:0007669"/>
    <property type="project" value="TreeGrafter"/>
</dbReference>
<dbReference type="Gene3D" id="3.30.559.30">
    <property type="entry name" value="Nonribosomal peptide synthetase, condensation domain"/>
    <property type="match status" value="1"/>
</dbReference>
<dbReference type="PANTHER" id="PTHR45527:SF1">
    <property type="entry name" value="FATTY ACID SYNTHASE"/>
    <property type="match status" value="1"/>
</dbReference>
<dbReference type="Proteomes" id="UP000607559">
    <property type="component" value="Unassembled WGS sequence"/>
</dbReference>
<dbReference type="GO" id="GO:0005829">
    <property type="term" value="C:cytosol"/>
    <property type="evidence" value="ECO:0007669"/>
    <property type="project" value="TreeGrafter"/>
</dbReference>
<dbReference type="Pfam" id="PF00668">
    <property type="entry name" value="Condensation"/>
    <property type="match status" value="1"/>
</dbReference>
<feature type="domain" description="Condensation" evidence="1">
    <location>
        <begin position="71"/>
        <end position="501"/>
    </location>
</feature>
<dbReference type="AlphaFoldDB" id="A0A8J2U6A0"/>
<keyword evidence="3" id="KW-1185">Reference proteome</keyword>
<dbReference type="GO" id="GO:0031177">
    <property type="term" value="F:phosphopantetheine binding"/>
    <property type="evidence" value="ECO:0007669"/>
    <property type="project" value="TreeGrafter"/>
</dbReference>
<name>A0A8J2U6A0_9BACT</name>
<dbReference type="Gene3D" id="3.30.559.10">
    <property type="entry name" value="Chloramphenicol acetyltransferase-like domain"/>
    <property type="match status" value="1"/>
</dbReference>
<sequence>MNILEILRDLKMKNVSLYVEDDNIVLGNGRDRLSETLLTEIRRHKVELMEFFRRSPAKTQIAQPELQPRREYYELSFMQRNIWVDQKLHPDIQYYNVGSSWSVHGELDLQRLQSSIDNVVKQHEILRTGFRIVDWEPKQLIAGNLPWIWDYRELTGHTEAGLEGIMTEAKNVVFDLESPPLFKIFLIRETEHKHHLIFVIHHIISDGWSLKVFFEQVIQNYRSGIESRAGATTYPLQYKDFVGWQIRQLSETDIKAKKYFWLEKFKDGKGFFLNPSSSSGKQISFSGTTQTFEICPARKKEIYRLCFDLNSTPFIALLAMLKITLYCFTGKDRIVVETGVMDRPQGGLAGQIGPFLSNIPILVQIDETMTLKDFIKLVRTEFICSLAHKEYPIHLIKKDIKLLHQEFNGLTNISFTFHNDGLLSEEEVRVDGLLIVKSDYKIAKVIKGISFHCFDVKDSLTLNVDYSDELFDKQFIDEFADKFLKILDSIGKSSDTTIRELARSVSGTAEMEFSFNFF</sequence>
<protein>
    <recommendedName>
        <fullName evidence="1">Condensation domain-containing protein</fullName>
    </recommendedName>
</protein>
<evidence type="ECO:0000313" key="3">
    <source>
        <dbReference type="Proteomes" id="UP000607559"/>
    </source>
</evidence>
<dbReference type="GO" id="GO:0047527">
    <property type="term" value="F:2,3-dihydroxybenzoate-serine ligase activity"/>
    <property type="evidence" value="ECO:0007669"/>
    <property type="project" value="TreeGrafter"/>
</dbReference>
<dbReference type="InterPro" id="IPR023213">
    <property type="entry name" value="CAT-like_dom_sf"/>
</dbReference>
<organism evidence="2 3">
    <name type="scientific">Puia dinghuensis</name>
    <dbReference type="NCBI Taxonomy" id="1792502"/>
    <lineage>
        <taxon>Bacteria</taxon>
        <taxon>Pseudomonadati</taxon>
        <taxon>Bacteroidota</taxon>
        <taxon>Chitinophagia</taxon>
        <taxon>Chitinophagales</taxon>
        <taxon>Chitinophagaceae</taxon>
        <taxon>Puia</taxon>
    </lineage>
</organism>
<reference evidence="2" key="2">
    <citation type="submission" date="2020-09" db="EMBL/GenBank/DDBJ databases">
        <authorList>
            <person name="Sun Q."/>
            <person name="Zhou Y."/>
        </authorList>
    </citation>
    <scope>NUCLEOTIDE SEQUENCE</scope>
    <source>
        <strain evidence="2">CGMCC 1.15448</strain>
    </source>
</reference>
<proteinExistence type="predicted"/>
<reference evidence="2" key="1">
    <citation type="journal article" date="2014" name="Int. J. Syst. Evol. Microbiol.">
        <title>Complete genome sequence of Corynebacterium casei LMG S-19264T (=DSM 44701T), isolated from a smear-ripened cheese.</title>
        <authorList>
            <consortium name="US DOE Joint Genome Institute (JGI-PGF)"/>
            <person name="Walter F."/>
            <person name="Albersmeier A."/>
            <person name="Kalinowski J."/>
            <person name="Ruckert C."/>
        </authorList>
    </citation>
    <scope>NUCLEOTIDE SEQUENCE</scope>
    <source>
        <strain evidence="2">CGMCC 1.15448</strain>
    </source>
</reference>
<accession>A0A8J2U6A0</accession>